<sequence length="302" mass="31454">MSMHDHGPRRRLLQGLLVLLCLAVTAPASAREPAPERVVSIGGAVTELVYELGAEERLVAVDSTSLYPPDALERLPDVGYLRSLSAEPILALDPDLVLALEDAGPPEALAQLRDAGVRIETIPNTPTPAGVAEKTRAVGTALELEQEAERLAQRLEAELNTLETTLAEAESRPRVLFLLSIGRGAPMAGGRGTAADGIISLAGGANAVTAFEGFKPLSPEAALEAAPDVVLVTKSTLDALGGREALLARPELAGTPAGAEQRLVVMNSLLLLGFGVRTPEAVRSLAAKLHPGVELPDTRGGH</sequence>
<evidence type="ECO:0000256" key="2">
    <source>
        <dbReference type="SAM" id="SignalP"/>
    </source>
</evidence>
<dbReference type="CDD" id="cd01149">
    <property type="entry name" value="HutB"/>
    <property type="match status" value="1"/>
</dbReference>
<dbReference type="EMBL" id="JBHSCW010000004">
    <property type="protein sequence ID" value="MFC4351882.1"/>
    <property type="molecule type" value="Genomic_DNA"/>
</dbReference>
<feature type="signal peptide" evidence="2">
    <location>
        <begin position="1"/>
        <end position="30"/>
    </location>
</feature>
<dbReference type="Gene3D" id="3.40.50.1980">
    <property type="entry name" value="Nitrogenase molybdenum iron protein domain"/>
    <property type="match status" value="2"/>
</dbReference>
<proteinExistence type="predicted"/>
<accession>A0ABV8UMB8</accession>
<organism evidence="4 5">
    <name type="scientific">Fodinicurvata halophila</name>
    <dbReference type="NCBI Taxonomy" id="1419723"/>
    <lineage>
        <taxon>Bacteria</taxon>
        <taxon>Pseudomonadati</taxon>
        <taxon>Pseudomonadota</taxon>
        <taxon>Alphaproteobacteria</taxon>
        <taxon>Rhodospirillales</taxon>
        <taxon>Rhodovibrionaceae</taxon>
        <taxon>Fodinicurvata</taxon>
    </lineage>
</organism>
<keyword evidence="5" id="KW-1185">Reference proteome</keyword>
<dbReference type="InterPro" id="IPR006311">
    <property type="entry name" value="TAT_signal"/>
</dbReference>
<dbReference type="PANTHER" id="PTHR30535">
    <property type="entry name" value="VITAMIN B12-BINDING PROTEIN"/>
    <property type="match status" value="1"/>
</dbReference>
<reference evidence="5" key="1">
    <citation type="journal article" date="2019" name="Int. J. Syst. Evol. Microbiol.">
        <title>The Global Catalogue of Microorganisms (GCM) 10K type strain sequencing project: providing services to taxonomists for standard genome sequencing and annotation.</title>
        <authorList>
            <consortium name="The Broad Institute Genomics Platform"/>
            <consortium name="The Broad Institute Genome Sequencing Center for Infectious Disease"/>
            <person name="Wu L."/>
            <person name="Ma J."/>
        </authorList>
    </citation>
    <scope>NUCLEOTIDE SEQUENCE [LARGE SCALE GENOMIC DNA]</scope>
    <source>
        <strain evidence="5">CECT 8472</strain>
    </source>
</reference>
<evidence type="ECO:0000259" key="3">
    <source>
        <dbReference type="PROSITE" id="PS50983"/>
    </source>
</evidence>
<evidence type="ECO:0000256" key="1">
    <source>
        <dbReference type="SAM" id="Coils"/>
    </source>
</evidence>
<dbReference type="PROSITE" id="PS51318">
    <property type="entry name" value="TAT"/>
    <property type="match status" value="1"/>
</dbReference>
<name>A0ABV8UMB8_9PROT</name>
<dbReference type="Pfam" id="PF01497">
    <property type="entry name" value="Peripla_BP_2"/>
    <property type="match status" value="1"/>
</dbReference>
<evidence type="ECO:0000313" key="5">
    <source>
        <dbReference type="Proteomes" id="UP001595799"/>
    </source>
</evidence>
<dbReference type="PANTHER" id="PTHR30535:SF4">
    <property type="entry name" value="HEMIN-BINDING PERIPLASMIC PROTEIN HMUT"/>
    <property type="match status" value="1"/>
</dbReference>
<keyword evidence="1" id="KW-0175">Coiled coil</keyword>
<keyword evidence="2" id="KW-0732">Signal</keyword>
<feature type="chain" id="PRO_5046398950" evidence="2">
    <location>
        <begin position="31"/>
        <end position="302"/>
    </location>
</feature>
<gene>
    <name evidence="4" type="ORF">ACFOW6_10045</name>
</gene>
<dbReference type="InterPro" id="IPR050902">
    <property type="entry name" value="ABC_Transporter_SBP"/>
</dbReference>
<protein>
    <submittedName>
        <fullName evidence="4">Hemin ABC transporter substrate-binding protein</fullName>
    </submittedName>
</protein>
<feature type="domain" description="Fe/B12 periplasmic-binding" evidence="3">
    <location>
        <begin position="37"/>
        <end position="293"/>
    </location>
</feature>
<dbReference type="InterPro" id="IPR002491">
    <property type="entry name" value="ABC_transptr_periplasmic_BD"/>
</dbReference>
<dbReference type="RefSeq" id="WP_382422227.1">
    <property type="nucleotide sequence ID" value="NZ_JBHSCW010000004.1"/>
</dbReference>
<evidence type="ECO:0000313" key="4">
    <source>
        <dbReference type="EMBL" id="MFC4351882.1"/>
    </source>
</evidence>
<dbReference type="Proteomes" id="UP001595799">
    <property type="component" value="Unassembled WGS sequence"/>
</dbReference>
<dbReference type="SUPFAM" id="SSF53807">
    <property type="entry name" value="Helical backbone' metal receptor"/>
    <property type="match status" value="1"/>
</dbReference>
<dbReference type="PROSITE" id="PS50983">
    <property type="entry name" value="FE_B12_PBP"/>
    <property type="match status" value="1"/>
</dbReference>
<feature type="coiled-coil region" evidence="1">
    <location>
        <begin position="138"/>
        <end position="172"/>
    </location>
</feature>
<comment type="caution">
    <text evidence="4">The sequence shown here is derived from an EMBL/GenBank/DDBJ whole genome shotgun (WGS) entry which is preliminary data.</text>
</comment>